<keyword evidence="8" id="KW-0503">Monooxygenase</keyword>
<dbReference type="KEGG" id="pco:PHACADRAFT_252249"/>
<dbReference type="HOGENOM" id="CLU_001570_5_11_1"/>
<dbReference type="GO" id="GO:0004497">
    <property type="term" value="F:monooxygenase activity"/>
    <property type="evidence" value="ECO:0007669"/>
    <property type="project" value="UniProtKB-KW"/>
</dbReference>
<keyword evidence="5 9" id="KW-0479">Metal-binding</keyword>
<dbReference type="SUPFAM" id="SSF48264">
    <property type="entry name" value="Cytochrome P450"/>
    <property type="match status" value="1"/>
</dbReference>
<keyword evidence="4 9" id="KW-0349">Heme</keyword>
<organism evidence="10 11">
    <name type="scientific">Phanerochaete carnosa (strain HHB-10118-sp)</name>
    <name type="common">White-rot fungus</name>
    <name type="synonym">Peniophora carnosa</name>
    <dbReference type="NCBI Taxonomy" id="650164"/>
    <lineage>
        <taxon>Eukaryota</taxon>
        <taxon>Fungi</taxon>
        <taxon>Dikarya</taxon>
        <taxon>Basidiomycota</taxon>
        <taxon>Agaricomycotina</taxon>
        <taxon>Agaricomycetes</taxon>
        <taxon>Polyporales</taxon>
        <taxon>Phanerochaetaceae</taxon>
        <taxon>Phanerochaete</taxon>
    </lineage>
</organism>
<dbReference type="GO" id="GO:0020037">
    <property type="term" value="F:heme binding"/>
    <property type="evidence" value="ECO:0007669"/>
    <property type="project" value="InterPro"/>
</dbReference>
<evidence type="ECO:0000313" key="10">
    <source>
        <dbReference type="EMBL" id="EKM58163.1"/>
    </source>
</evidence>
<dbReference type="Proteomes" id="UP000008370">
    <property type="component" value="Unassembled WGS sequence"/>
</dbReference>
<dbReference type="GeneID" id="18915437"/>
<dbReference type="InterPro" id="IPR001128">
    <property type="entry name" value="Cyt_P450"/>
</dbReference>
<evidence type="ECO:0000256" key="5">
    <source>
        <dbReference type="ARBA" id="ARBA00022723"/>
    </source>
</evidence>
<evidence type="ECO:0008006" key="12">
    <source>
        <dbReference type="Google" id="ProtNLM"/>
    </source>
</evidence>
<dbReference type="GO" id="GO:0005506">
    <property type="term" value="F:iron ion binding"/>
    <property type="evidence" value="ECO:0007669"/>
    <property type="project" value="InterPro"/>
</dbReference>
<dbReference type="Gene3D" id="1.10.630.10">
    <property type="entry name" value="Cytochrome P450"/>
    <property type="match status" value="1"/>
</dbReference>
<comment type="pathway">
    <text evidence="2">Secondary metabolite biosynthesis.</text>
</comment>
<reference evidence="10 11" key="1">
    <citation type="journal article" date="2012" name="BMC Genomics">
        <title>Comparative genomics of the white-rot fungi, Phanerochaete carnosa and P. chrysosporium, to elucidate the genetic basis of the distinct wood types they colonize.</title>
        <authorList>
            <person name="Suzuki H."/>
            <person name="MacDonald J."/>
            <person name="Syed K."/>
            <person name="Salamov A."/>
            <person name="Hori C."/>
            <person name="Aerts A."/>
            <person name="Henrissat B."/>
            <person name="Wiebenga A."/>
            <person name="vanKuyk P.A."/>
            <person name="Barry K."/>
            <person name="Lindquist E."/>
            <person name="LaButti K."/>
            <person name="Lapidus A."/>
            <person name="Lucas S."/>
            <person name="Coutinho P."/>
            <person name="Gong Y."/>
            <person name="Samejima M."/>
            <person name="Mahadevan R."/>
            <person name="Abou-Zaid M."/>
            <person name="de Vries R.P."/>
            <person name="Igarashi K."/>
            <person name="Yadav J.S."/>
            <person name="Grigoriev I.V."/>
            <person name="Master E.R."/>
        </authorList>
    </citation>
    <scope>NUCLEOTIDE SEQUENCE [LARGE SCALE GENOMIC DNA]</scope>
    <source>
        <strain evidence="10 11">HHB-10118-sp</strain>
    </source>
</reference>
<accession>K5W2Q3</accession>
<comment type="cofactor">
    <cofactor evidence="1 9">
        <name>heme</name>
        <dbReference type="ChEBI" id="CHEBI:30413"/>
    </cofactor>
</comment>
<protein>
    <recommendedName>
        <fullName evidence="12">Cytochrome P450</fullName>
    </recommendedName>
</protein>
<sequence>MAIGLAELALAGFFAYLFYTETWGKKTALSNVAGPPRESWLKGNTQRLFRDAFEYNRWLSWTYGTAVKMHTLFGQEALYLSDPLALQHIFVKNQQAFDVNNAFIQSNLLMFGEGLTATLDKQHKKQRKMLNPVFAVSNLRELLPIIQPIANEMASVFTKHVPADGTTTELDVMPWLSRGAQEYISQACFGWTFNALDLDKRNTYSEAARRYTPAALRVSWLRPYLPFIVKIFPLSWRTKMLEWYPGEDMKNFVYILDVMYKTSKRIFGEKKKALEGGLEGKANVITSGKSEGDMGPVMQGKDIMSILLNANASSNQADRLTDSELMGQMSTLLFAGFETTTYAISRILWVLASHPEAQARIRSEVKVAKERYLSQGFSTVAAWHDASLSYDDLTALPYLDAVIRETLRVYPPSSVHFRMASQDTTLPLQYPVNSVDGKPVDAIPIKKGTQILVSIIASNHSKEVWGEDASEWKPERWLNLADNEMPKGITDSVKYPGVYCGMMTFLGGPRGCIGFKFSEMEAKQVLATLLPRLHFALPSAVDENGNRKEVYWKMSGPQIPVIRPPFGDGTTAQVPLDVRLVKEEDFAIEPDDEDLIAL</sequence>
<evidence type="ECO:0000256" key="7">
    <source>
        <dbReference type="ARBA" id="ARBA00023004"/>
    </source>
</evidence>
<gene>
    <name evidence="10" type="ORF">PHACADRAFT_252249</name>
</gene>
<dbReference type="PRINTS" id="PR00385">
    <property type="entry name" value="P450"/>
</dbReference>
<dbReference type="PANTHER" id="PTHR24305:SF166">
    <property type="entry name" value="CYTOCHROME P450 12A4, MITOCHONDRIAL-RELATED"/>
    <property type="match status" value="1"/>
</dbReference>
<dbReference type="InterPro" id="IPR050121">
    <property type="entry name" value="Cytochrome_P450_monoxygenase"/>
</dbReference>
<evidence type="ECO:0000256" key="9">
    <source>
        <dbReference type="PIRSR" id="PIRSR602403-1"/>
    </source>
</evidence>
<evidence type="ECO:0000256" key="2">
    <source>
        <dbReference type="ARBA" id="ARBA00005179"/>
    </source>
</evidence>
<name>K5W2Q3_PHACS</name>
<proteinExistence type="inferred from homology"/>
<dbReference type="CDD" id="cd11069">
    <property type="entry name" value="CYP_FUM15-like"/>
    <property type="match status" value="1"/>
</dbReference>
<evidence type="ECO:0000256" key="8">
    <source>
        <dbReference type="ARBA" id="ARBA00023033"/>
    </source>
</evidence>
<evidence type="ECO:0000256" key="3">
    <source>
        <dbReference type="ARBA" id="ARBA00010617"/>
    </source>
</evidence>
<dbReference type="PRINTS" id="PR00465">
    <property type="entry name" value="EP450IV"/>
</dbReference>
<feature type="binding site" description="axial binding residue" evidence="9">
    <location>
        <position position="512"/>
    </location>
    <ligand>
        <name>heme</name>
        <dbReference type="ChEBI" id="CHEBI:30413"/>
    </ligand>
    <ligandPart>
        <name>Fe</name>
        <dbReference type="ChEBI" id="CHEBI:18248"/>
    </ligandPart>
</feature>
<dbReference type="OrthoDB" id="1470350at2759"/>
<keyword evidence="7 9" id="KW-0408">Iron</keyword>
<comment type="similarity">
    <text evidence="3">Belongs to the cytochrome P450 family.</text>
</comment>
<dbReference type="PANTHER" id="PTHR24305">
    <property type="entry name" value="CYTOCHROME P450"/>
    <property type="match status" value="1"/>
</dbReference>
<evidence type="ECO:0000256" key="1">
    <source>
        <dbReference type="ARBA" id="ARBA00001971"/>
    </source>
</evidence>
<keyword evidence="6" id="KW-0560">Oxidoreductase</keyword>
<dbReference type="RefSeq" id="XP_007393488.1">
    <property type="nucleotide sequence ID" value="XM_007393426.1"/>
</dbReference>
<dbReference type="InParanoid" id="K5W2Q3"/>
<keyword evidence="11" id="KW-1185">Reference proteome</keyword>
<dbReference type="InterPro" id="IPR002403">
    <property type="entry name" value="Cyt_P450_E_grp-IV"/>
</dbReference>
<evidence type="ECO:0000256" key="6">
    <source>
        <dbReference type="ARBA" id="ARBA00023002"/>
    </source>
</evidence>
<dbReference type="GO" id="GO:0016705">
    <property type="term" value="F:oxidoreductase activity, acting on paired donors, with incorporation or reduction of molecular oxygen"/>
    <property type="evidence" value="ECO:0007669"/>
    <property type="project" value="InterPro"/>
</dbReference>
<evidence type="ECO:0000313" key="11">
    <source>
        <dbReference type="Proteomes" id="UP000008370"/>
    </source>
</evidence>
<dbReference type="AlphaFoldDB" id="K5W2Q3"/>
<evidence type="ECO:0000256" key="4">
    <source>
        <dbReference type="ARBA" id="ARBA00022617"/>
    </source>
</evidence>
<dbReference type="Pfam" id="PF00067">
    <property type="entry name" value="p450"/>
    <property type="match status" value="1"/>
</dbReference>
<dbReference type="InterPro" id="IPR036396">
    <property type="entry name" value="Cyt_P450_sf"/>
</dbReference>
<dbReference type="EMBL" id="JH930470">
    <property type="protein sequence ID" value="EKM58163.1"/>
    <property type="molecule type" value="Genomic_DNA"/>
</dbReference>